<dbReference type="Proteomes" id="UP000042997">
    <property type="component" value="Unassembled WGS sequence"/>
</dbReference>
<sequence>MAEPVVSGRSTGAPSAVDDVRRVVAEVARRFDARQREISRSMTAMMAREIAHLDEDPQLVELLEASVHGNIATIIHVLTNEIPADHLQPTTAAVEYALRLAQRDVPSHSLVRAYHMGQNDLMRLCFDEVRSMNLPPQVTLDVVEYISAVVYRYIDWITLYVFDAYEKERRRWSAVRGNVHSALIHGLVDGSETDAAAFEAETRYRLDRCHVGVIAWTTVESADGAINPLDRLVRAVAVHLGSDAPPILTAIDRRTVWAWLPFDRRRPVIDTAALDAVVRSHPAGRLAVGLPGSGLAGFRRSHEQAEAAYSIAVAQTTCTRRVVGFGDRGVAVVSLLARNLDAARAWVGEILGPLADDTEQAAMLRVTLGTYFATGESHLHTAERLNLHRNTVKYRINKALGDPTGAPAVHDKLDIALALQACEFLGAAVLR</sequence>
<evidence type="ECO:0000259" key="2">
    <source>
        <dbReference type="Pfam" id="PF13556"/>
    </source>
</evidence>
<dbReference type="Gene3D" id="1.10.10.2840">
    <property type="entry name" value="PucR C-terminal helix-turn-helix domain"/>
    <property type="match status" value="1"/>
</dbReference>
<feature type="domain" description="CdaR GGDEF-like" evidence="4">
    <location>
        <begin position="194"/>
        <end position="310"/>
    </location>
</feature>
<evidence type="ECO:0000259" key="4">
    <source>
        <dbReference type="Pfam" id="PF17853"/>
    </source>
</evidence>
<name>A0A098BMA2_9NOCA</name>
<dbReference type="InterPro" id="IPR051448">
    <property type="entry name" value="CdaR-like_regulators"/>
</dbReference>
<dbReference type="Pfam" id="PF17853">
    <property type="entry name" value="GGDEF_2"/>
    <property type="match status" value="1"/>
</dbReference>
<evidence type="ECO:0000259" key="3">
    <source>
        <dbReference type="Pfam" id="PF14361"/>
    </source>
</evidence>
<dbReference type="AlphaFoldDB" id="A0A098BMA2"/>
<dbReference type="EMBL" id="CCSD01000068">
    <property type="protein sequence ID" value="CDZ89854.1"/>
    <property type="molecule type" value="Genomic_DNA"/>
</dbReference>
<proteinExistence type="inferred from homology"/>
<dbReference type="InterPro" id="IPR042070">
    <property type="entry name" value="PucR_C-HTH_sf"/>
</dbReference>
<dbReference type="InterPro" id="IPR041522">
    <property type="entry name" value="CdaR_GGDEF"/>
</dbReference>
<evidence type="ECO:0000313" key="5">
    <source>
        <dbReference type="EMBL" id="CDZ89854.1"/>
    </source>
</evidence>
<gene>
    <name evidence="5" type="ORF">RHRU231_560108</name>
</gene>
<dbReference type="PANTHER" id="PTHR33744">
    <property type="entry name" value="CARBOHYDRATE DIACID REGULATOR"/>
    <property type="match status" value="1"/>
</dbReference>
<dbReference type="InterPro" id="IPR025751">
    <property type="entry name" value="RsbRD_N_dom"/>
</dbReference>
<dbReference type="InterPro" id="IPR025736">
    <property type="entry name" value="PucR_C-HTH_dom"/>
</dbReference>
<accession>A0A098BMA2</accession>
<evidence type="ECO:0000313" key="6">
    <source>
        <dbReference type="Proteomes" id="UP000042997"/>
    </source>
</evidence>
<comment type="similarity">
    <text evidence="1">Belongs to the CdaR family.</text>
</comment>
<organism evidence="5 6">
    <name type="scientific">Rhodococcus ruber</name>
    <dbReference type="NCBI Taxonomy" id="1830"/>
    <lineage>
        <taxon>Bacteria</taxon>
        <taxon>Bacillati</taxon>
        <taxon>Actinomycetota</taxon>
        <taxon>Actinomycetes</taxon>
        <taxon>Mycobacteriales</taxon>
        <taxon>Nocardiaceae</taxon>
        <taxon>Rhodococcus</taxon>
    </lineage>
</organism>
<dbReference type="eggNOG" id="COG3835">
    <property type="taxonomic scope" value="Bacteria"/>
</dbReference>
<dbReference type="OrthoDB" id="3663486at2"/>
<dbReference type="Pfam" id="PF14361">
    <property type="entry name" value="RsbRD_N"/>
    <property type="match status" value="1"/>
</dbReference>
<reference evidence="5 6" key="1">
    <citation type="journal article" date="2014" name="Genome Announc.">
        <title>Draft Genome Sequence of Propane- and Butane-Oxidizing Actinobacterium Rhodococcus ruber IEGM 231.</title>
        <authorList>
            <person name="Ivshina I.B."/>
            <person name="Kuyukina M.S."/>
            <person name="Krivoruchko A.V."/>
            <person name="Barbe V."/>
            <person name="Fischer C."/>
        </authorList>
    </citation>
    <scope>NUCLEOTIDE SEQUENCE [LARGE SCALE GENOMIC DNA]</scope>
</reference>
<dbReference type="PANTHER" id="PTHR33744:SF1">
    <property type="entry name" value="DNA-BINDING TRANSCRIPTIONAL ACTIVATOR ADER"/>
    <property type="match status" value="1"/>
</dbReference>
<feature type="domain" description="RsbT co-antagonist protein RsbRD N-terminal" evidence="3">
    <location>
        <begin position="37"/>
        <end position="177"/>
    </location>
</feature>
<dbReference type="RefSeq" id="WP_048771234.1">
    <property type="nucleotide sequence ID" value="NZ_CP023714.1"/>
</dbReference>
<evidence type="ECO:0000256" key="1">
    <source>
        <dbReference type="ARBA" id="ARBA00006754"/>
    </source>
</evidence>
<feature type="domain" description="PucR C-terminal helix-turn-helix" evidence="2">
    <location>
        <begin position="365"/>
        <end position="399"/>
    </location>
</feature>
<protein>
    <submittedName>
        <fullName evidence="5">Uncharacterized protein</fullName>
    </submittedName>
</protein>
<dbReference type="Pfam" id="PF13556">
    <property type="entry name" value="HTH_30"/>
    <property type="match status" value="1"/>
</dbReference>
<dbReference type="SMR" id="A0A098BMA2"/>